<gene>
    <name evidence="3" type="ORF">KYE46_13380</name>
</gene>
<dbReference type="KEGG" id="gce:KYE46_13380"/>
<keyword evidence="4" id="KW-1185">Reference proteome</keyword>
<organism evidence="3 4">
    <name type="scientific">Gymnodinialimonas ceratoperidinii</name>
    <dbReference type="NCBI Taxonomy" id="2856823"/>
    <lineage>
        <taxon>Bacteria</taxon>
        <taxon>Pseudomonadati</taxon>
        <taxon>Pseudomonadota</taxon>
        <taxon>Alphaproteobacteria</taxon>
        <taxon>Rhodobacterales</taxon>
        <taxon>Paracoccaceae</taxon>
        <taxon>Gymnodinialimonas</taxon>
    </lineage>
</organism>
<protein>
    <submittedName>
        <fullName evidence="3">FHA domain-containing protein</fullName>
    </submittedName>
</protein>
<feature type="domain" description="FHA" evidence="2">
    <location>
        <begin position="105"/>
        <end position="172"/>
    </location>
</feature>
<evidence type="ECO:0000256" key="1">
    <source>
        <dbReference type="SAM" id="MobiDB-lite"/>
    </source>
</evidence>
<feature type="compositionally biased region" description="Low complexity" evidence="1">
    <location>
        <begin position="67"/>
        <end position="80"/>
    </location>
</feature>
<evidence type="ECO:0000313" key="3">
    <source>
        <dbReference type="EMBL" id="QXT38919.1"/>
    </source>
</evidence>
<dbReference type="InterPro" id="IPR000253">
    <property type="entry name" value="FHA_dom"/>
</dbReference>
<name>A0A8F6Y9G0_9RHOB</name>
<dbReference type="Pfam" id="PF00498">
    <property type="entry name" value="FHA"/>
    <property type="match status" value="1"/>
</dbReference>
<dbReference type="AlphaFoldDB" id="A0A8F6Y9G0"/>
<feature type="compositionally biased region" description="Basic and acidic residues" evidence="1">
    <location>
        <begin position="40"/>
        <end position="50"/>
    </location>
</feature>
<dbReference type="CDD" id="cd00060">
    <property type="entry name" value="FHA"/>
    <property type="match status" value="1"/>
</dbReference>
<dbReference type="RefSeq" id="WP_219001115.1">
    <property type="nucleotide sequence ID" value="NZ_CP079194.1"/>
</dbReference>
<reference evidence="3 4" key="1">
    <citation type="submission" date="2021-07" db="EMBL/GenBank/DDBJ databases">
        <title>A novel Jannaschia species isolated from marine dinoflagellate Ceratoperidinium margalefii.</title>
        <authorList>
            <person name="Jiang Y."/>
            <person name="Li Z."/>
        </authorList>
    </citation>
    <scope>NUCLEOTIDE SEQUENCE [LARGE SCALE GENOMIC DNA]</scope>
    <source>
        <strain evidence="3 4">J12C1-MA-4</strain>
    </source>
</reference>
<dbReference type="Proteomes" id="UP000825009">
    <property type="component" value="Chromosome"/>
</dbReference>
<proteinExistence type="predicted"/>
<evidence type="ECO:0000259" key="2">
    <source>
        <dbReference type="Pfam" id="PF00498"/>
    </source>
</evidence>
<sequence length="191" mass="20148">MAKKPILTEEFSADALSPAVPHVTPPGATRPVAEPSAEAETDRGGRDAAGHARPKTRILGYTRPTETDATPAPAATETPPVGWLVVTGGAGRGATRPLRAGMNAIGRGDETHVQLDFGDTAISRAAHAYVTYDAEARRFFLSHAGKTNIVRLNDAPVLESVPLDHGDSLRVGETCLRFVALCGPDFDWAEA</sequence>
<accession>A0A8F6Y9G0</accession>
<evidence type="ECO:0000313" key="4">
    <source>
        <dbReference type="Proteomes" id="UP000825009"/>
    </source>
</evidence>
<dbReference type="EMBL" id="CP079194">
    <property type="protein sequence ID" value="QXT38919.1"/>
    <property type="molecule type" value="Genomic_DNA"/>
</dbReference>
<feature type="region of interest" description="Disordered" evidence="1">
    <location>
        <begin position="1"/>
        <end position="82"/>
    </location>
</feature>